<keyword evidence="4" id="KW-1185">Reference proteome</keyword>
<feature type="compositionally biased region" description="Basic and acidic residues" evidence="2">
    <location>
        <begin position="915"/>
        <end position="926"/>
    </location>
</feature>
<feature type="compositionally biased region" description="Basic residues" evidence="2">
    <location>
        <begin position="275"/>
        <end position="288"/>
    </location>
</feature>
<feature type="compositionally biased region" description="Polar residues" evidence="2">
    <location>
        <begin position="927"/>
        <end position="955"/>
    </location>
</feature>
<feature type="compositionally biased region" description="Polar residues" evidence="2">
    <location>
        <begin position="772"/>
        <end position="824"/>
    </location>
</feature>
<feature type="compositionally biased region" description="Basic and acidic residues" evidence="2">
    <location>
        <begin position="176"/>
        <end position="200"/>
    </location>
</feature>
<feature type="compositionally biased region" description="Polar residues" evidence="2">
    <location>
        <begin position="622"/>
        <end position="657"/>
    </location>
</feature>
<reference evidence="3" key="1">
    <citation type="journal article" date="2023" name="IScience">
        <title>Live-bearing cockroach genome reveals convergent evolutionary mechanisms linked to viviparity in insects and beyond.</title>
        <authorList>
            <person name="Fouks B."/>
            <person name="Harrison M.C."/>
            <person name="Mikhailova A.A."/>
            <person name="Marchal E."/>
            <person name="English S."/>
            <person name="Carruthers M."/>
            <person name="Jennings E.C."/>
            <person name="Chiamaka E.L."/>
            <person name="Frigard R.A."/>
            <person name="Pippel M."/>
            <person name="Attardo G.M."/>
            <person name="Benoit J.B."/>
            <person name="Bornberg-Bauer E."/>
            <person name="Tobe S.S."/>
        </authorList>
    </citation>
    <scope>NUCLEOTIDE SEQUENCE</scope>
    <source>
        <strain evidence="3">Stay&amp;Tobe</strain>
    </source>
</reference>
<feature type="compositionally biased region" description="Polar residues" evidence="2">
    <location>
        <begin position="102"/>
        <end position="119"/>
    </location>
</feature>
<dbReference type="EMBL" id="JASPKZ010000449">
    <property type="protein sequence ID" value="KAJ9600099.1"/>
    <property type="molecule type" value="Genomic_DNA"/>
</dbReference>
<feature type="compositionally biased region" description="Polar residues" evidence="2">
    <location>
        <begin position="874"/>
        <end position="913"/>
    </location>
</feature>
<accession>A0AAD8AJ15</accession>
<feature type="compositionally biased region" description="Low complexity" evidence="2">
    <location>
        <begin position="570"/>
        <end position="580"/>
    </location>
</feature>
<feature type="region of interest" description="Disordered" evidence="2">
    <location>
        <begin position="719"/>
        <end position="1018"/>
    </location>
</feature>
<reference evidence="3" key="2">
    <citation type="submission" date="2023-05" db="EMBL/GenBank/DDBJ databases">
        <authorList>
            <person name="Fouks B."/>
        </authorList>
    </citation>
    <scope>NUCLEOTIDE SEQUENCE</scope>
    <source>
        <strain evidence="3">Stay&amp;Tobe</strain>
        <tissue evidence="3">Testes</tissue>
    </source>
</reference>
<feature type="region of interest" description="Disordered" evidence="2">
    <location>
        <begin position="618"/>
        <end position="701"/>
    </location>
</feature>
<feature type="compositionally biased region" description="Basic and acidic residues" evidence="2">
    <location>
        <begin position="147"/>
        <end position="164"/>
    </location>
</feature>
<name>A0AAD8AJ15_DIPPU</name>
<evidence type="ECO:0000313" key="4">
    <source>
        <dbReference type="Proteomes" id="UP001233999"/>
    </source>
</evidence>
<feature type="compositionally biased region" description="Polar residues" evidence="2">
    <location>
        <begin position="979"/>
        <end position="1018"/>
    </location>
</feature>
<feature type="region of interest" description="Disordered" evidence="2">
    <location>
        <begin position="213"/>
        <end position="319"/>
    </location>
</feature>
<feature type="coiled-coil region" evidence="1">
    <location>
        <begin position="341"/>
        <end position="369"/>
    </location>
</feature>
<keyword evidence="1" id="KW-0175">Coiled coil</keyword>
<evidence type="ECO:0000256" key="2">
    <source>
        <dbReference type="SAM" id="MobiDB-lite"/>
    </source>
</evidence>
<protein>
    <submittedName>
        <fullName evidence="3">Uncharacterized protein</fullName>
    </submittedName>
</protein>
<organism evidence="3 4">
    <name type="scientific">Diploptera punctata</name>
    <name type="common">Pacific beetle cockroach</name>
    <dbReference type="NCBI Taxonomy" id="6984"/>
    <lineage>
        <taxon>Eukaryota</taxon>
        <taxon>Metazoa</taxon>
        <taxon>Ecdysozoa</taxon>
        <taxon>Arthropoda</taxon>
        <taxon>Hexapoda</taxon>
        <taxon>Insecta</taxon>
        <taxon>Pterygota</taxon>
        <taxon>Neoptera</taxon>
        <taxon>Polyneoptera</taxon>
        <taxon>Dictyoptera</taxon>
        <taxon>Blattodea</taxon>
        <taxon>Blaberoidea</taxon>
        <taxon>Blaberidae</taxon>
        <taxon>Diplopterinae</taxon>
        <taxon>Diploptera</taxon>
    </lineage>
</organism>
<dbReference type="AlphaFoldDB" id="A0AAD8AJ15"/>
<feature type="compositionally biased region" description="Polar residues" evidence="2">
    <location>
        <begin position="676"/>
        <end position="701"/>
    </location>
</feature>
<feature type="compositionally biased region" description="Polar residues" evidence="2">
    <location>
        <begin position="843"/>
        <end position="859"/>
    </location>
</feature>
<dbReference type="Proteomes" id="UP001233999">
    <property type="component" value="Unassembled WGS sequence"/>
</dbReference>
<feature type="region of interest" description="Disordered" evidence="2">
    <location>
        <begin position="32"/>
        <end position="125"/>
    </location>
</feature>
<feature type="compositionally biased region" description="Polar residues" evidence="2">
    <location>
        <begin position="730"/>
        <end position="763"/>
    </location>
</feature>
<feature type="compositionally biased region" description="Basic and acidic residues" evidence="2">
    <location>
        <begin position="217"/>
        <end position="226"/>
    </location>
</feature>
<feature type="compositionally biased region" description="Basic and acidic residues" evidence="2">
    <location>
        <begin position="260"/>
        <end position="274"/>
    </location>
</feature>
<feature type="compositionally biased region" description="Basic and acidic residues" evidence="2">
    <location>
        <begin position="304"/>
        <end position="319"/>
    </location>
</feature>
<evidence type="ECO:0000256" key="1">
    <source>
        <dbReference type="SAM" id="Coils"/>
    </source>
</evidence>
<comment type="caution">
    <text evidence="3">The sequence shown here is derived from an EMBL/GenBank/DDBJ whole genome shotgun (WGS) entry which is preliminary data.</text>
</comment>
<feature type="region of interest" description="Disordered" evidence="2">
    <location>
        <begin position="142"/>
        <end position="200"/>
    </location>
</feature>
<proteinExistence type="predicted"/>
<feature type="compositionally biased region" description="Polar residues" evidence="2">
    <location>
        <begin position="76"/>
        <end position="95"/>
    </location>
</feature>
<sequence length="1018" mass="115764">MKKTSQPADEKSVGIKLPGYWTFFRTATPRRSVRDIRESLRNGSAKTHLDTASIESTDIDCENEAEIQESDKETTDSVIEVSSASKPENINYINSENKRNDSGVTTSEKSKIIPNNSSLKAERDLKDKQISADCRSEVFNLQETSEDFGKDSITEDNSDIKKDSSVALEPTGDVEQVDKSVLSEKTVDSETSQERLERSKSLIENLQQSLATQVSSEAKEAYKESLTKSQVDLGEVKQKQATEPGKQVRVSWTTRLIQKLTEEETKKKNKDSKVQKPKRIVRFPQKKPPKAEKKEWPKFYPGIKKPEVQTERRENVSGIKIDDKEKDAYACLINQLSDPEKEKKEKQLEEKDEARLQEVEEIRAALARKECAISSDEDSVVDMKEKPSGIRKFLPQNLFSRKEEHERPVLEPLLKRGDRVYPARPVHETAFLSHSSSPVRDNEHNSSRSKSMSPTRDRRTIPDAPQNAYYHSPPSRRKISEASSTSSSSTLVADNWNPLHVNLEYQAISGSPDIRRLQQQKHYGEIRRSDNQGLLQVQVPSGRLSAPPYHGDEYPKRRVTTPEPPKSRRSSSQPPRQRSSLQAVAPVNAQVKIMSSTHDANCKETQTNKSYIQQYGRELQNRHPQSQHAQSTHMSPGSYNSSKQYQGSPRESQARNNQHQHVHNKHSPSQPDHFINNPSQTQRSLSPTGSLNYQRNSLQRSSNDLQYQNIPAQFQRNVSPAGSLHRHQNKLSGSQQQNLHRSMSPVRYQNNPGQLQRSLSPAESLNREQQMKRSGSQQLQHQNKNSPQELNRSLSPVRYQNNPGQLQRSLSPAESLNIEQQMKRSGSQQFQHQSKHSSEHLNRSLSPIRHQNSPGQVQRSLPPAEQLSREQQMKRTGSQHQSKYNPEQLNRSLSPIRNQNSPGQLQRSHSPAESLSREQQRIKELNRSLSPVRYQSTPTQIQRSLSPTESLNRQFQRGHPAHKQMHSPQHLDKSLSPVRYSNNPAQFQQNLSPGESLNRQEISPGGSNRQKHGQSCTV</sequence>
<feature type="region of interest" description="Disordered" evidence="2">
    <location>
        <begin position="429"/>
        <end position="492"/>
    </location>
</feature>
<feature type="region of interest" description="Disordered" evidence="2">
    <location>
        <begin position="539"/>
        <end position="584"/>
    </location>
</feature>
<feature type="compositionally biased region" description="Acidic residues" evidence="2">
    <location>
        <begin position="57"/>
        <end position="68"/>
    </location>
</feature>
<evidence type="ECO:0000313" key="3">
    <source>
        <dbReference type="EMBL" id="KAJ9600099.1"/>
    </source>
</evidence>
<gene>
    <name evidence="3" type="ORF">L9F63_009610</name>
</gene>